<dbReference type="Proteomes" id="UP000315295">
    <property type="component" value="Unassembled WGS sequence"/>
</dbReference>
<name>A0A540L986_MALBA</name>
<dbReference type="Gene3D" id="3.80.10.10">
    <property type="entry name" value="Ribonuclease Inhibitor"/>
    <property type="match status" value="1"/>
</dbReference>
<comment type="subcellular location">
    <subcellularLocation>
        <location evidence="1">Membrane</location>
        <topology evidence="1">Single-pass type I membrane protein</topology>
    </subcellularLocation>
</comment>
<evidence type="ECO:0000256" key="7">
    <source>
        <dbReference type="ARBA" id="ARBA00023180"/>
    </source>
</evidence>
<dbReference type="PANTHER" id="PTHR48063">
    <property type="entry name" value="LRR RECEPTOR-LIKE KINASE"/>
    <property type="match status" value="1"/>
</dbReference>
<organism evidence="9 10">
    <name type="scientific">Malus baccata</name>
    <name type="common">Siberian crab apple</name>
    <name type="synonym">Pyrus baccata</name>
    <dbReference type="NCBI Taxonomy" id="106549"/>
    <lineage>
        <taxon>Eukaryota</taxon>
        <taxon>Viridiplantae</taxon>
        <taxon>Streptophyta</taxon>
        <taxon>Embryophyta</taxon>
        <taxon>Tracheophyta</taxon>
        <taxon>Spermatophyta</taxon>
        <taxon>Magnoliopsida</taxon>
        <taxon>eudicotyledons</taxon>
        <taxon>Gunneridae</taxon>
        <taxon>Pentapetalae</taxon>
        <taxon>rosids</taxon>
        <taxon>fabids</taxon>
        <taxon>Rosales</taxon>
        <taxon>Rosaceae</taxon>
        <taxon>Amygdaloideae</taxon>
        <taxon>Maleae</taxon>
        <taxon>Malus</taxon>
    </lineage>
</organism>
<keyword evidence="6" id="KW-0675">Receptor</keyword>
<evidence type="ECO:0000313" key="9">
    <source>
        <dbReference type="EMBL" id="TQD82812.1"/>
    </source>
</evidence>
<feature type="transmembrane region" description="Helical" evidence="8">
    <location>
        <begin position="199"/>
        <end position="222"/>
    </location>
</feature>
<evidence type="ECO:0000256" key="6">
    <source>
        <dbReference type="ARBA" id="ARBA00023170"/>
    </source>
</evidence>
<evidence type="ECO:0000256" key="2">
    <source>
        <dbReference type="ARBA" id="ARBA00022692"/>
    </source>
</evidence>
<dbReference type="InterPro" id="IPR032675">
    <property type="entry name" value="LRR_dom_sf"/>
</dbReference>
<evidence type="ECO:0000256" key="5">
    <source>
        <dbReference type="ARBA" id="ARBA00023136"/>
    </source>
</evidence>
<evidence type="ECO:0000256" key="8">
    <source>
        <dbReference type="SAM" id="Phobius"/>
    </source>
</evidence>
<evidence type="ECO:0000256" key="3">
    <source>
        <dbReference type="ARBA" id="ARBA00022729"/>
    </source>
</evidence>
<dbReference type="STRING" id="106549.A0A540L986"/>
<dbReference type="PANTHER" id="PTHR48063:SF112">
    <property type="entry name" value="RECEPTOR LIKE PROTEIN 30-LIKE"/>
    <property type="match status" value="1"/>
</dbReference>
<keyword evidence="7" id="KW-0325">Glycoprotein</keyword>
<comment type="caution">
    <text evidence="9">The sequence shown here is derived from an EMBL/GenBank/DDBJ whole genome shotgun (WGS) entry which is preliminary data.</text>
</comment>
<keyword evidence="3" id="KW-0732">Signal</keyword>
<dbReference type="EMBL" id="VIEB01000707">
    <property type="protein sequence ID" value="TQD82812.1"/>
    <property type="molecule type" value="Genomic_DNA"/>
</dbReference>
<accession>A0A540L986</accession>
<gene>
    <name evidence="9" type="ORF">C1H46_031642</name>
</gene>
<dbReference type="AlphaFoldDB" id="A0A540L986"/>
<evidence type="ECO:0000256" key="1">
    <source>
        <dbReference type="ARBA" id="ARBA00004479"/>
    </source>
</evidence>
<dbReference type="SUPFAM" id="SSF52058">
    <property type="entry name" value="L domain-like"/>
    <property type="match status" value="1"/>
</dbReference>
<evidence type="ECO:0000256" key="4">
    <source>
        <dbReference type="ARBA" id="ARBA00022989"/>
    </source>
</evidence>
<keyword evidence="5 8" id="KW-0472">Membrane</keyword>
<keyword evidence="2 8" id="KW-0812">Transmembrane</keyword>
<dbReference type="GO" id="GO:0016020">
    <property type="term" value="C:membrane"/>
    <property type="evidence" value="ECO:0007669"/>
    <property type="project" value="UniProtKB-SubCell"/>
</dbReference>
<evidence type="ECO:0000313" key="10">
    <source>
        <dbReference type="Proteomes" id="UP000315295"/>
    </source>
</evidence>
<proteinExistence type="predicted"/>
<keyword evidence="4 8" id="KW-1133">Transmembrane helix</keyword>
<keyword evidence="10" id="KW-1185">Reference proteome</keyword>
<dbReference type="InterPro" id="IPR046956">
    <property type="entry name" value="RLP23-like"/>
</dbReference>
<protein>
    <submittedName>
        <fullName evidence="9">Uncharacterized protein</fullName>
    </submittedName>
</protein>
<sequence length="254" mass="28803">MSPCSFLAFTQKNLLELYQHGLSSKSPDPGPRGQQPFWSNTKVFQEFHNHGKFFKFGMFSSGSYAFGYATFEENYVEKAILRDARRVDQPQGNLLVGNIPSKIGDMRWLESLVFLRNKLIGQISPSMSKLTFLSNLNLSYNYLTRQIPESTQLQSVDRSSFFGNKLCGHPQEKCNIKHVGSPVSLGNQREGIACLLEDGWFDLSLGLGFAFGFWSVLATLLLNMPWSTRFSQFQNNIVSKLYAIIQEKTISIRT</sequence>
<reference evidence="9 10" key="1">
    <citation type="journal article" date="2019" name="G3 (Bethesda)">
        <title>Sequencing of a Wild Apple (Malus baccata) Genome Unravels the Differences Between Cultivated and Wild Apple Species Regarding Disease Resistance and Cold Tolerance.</title>
        <authorList>
            <person name="Chen X."/>
        </authorList>
    </citation>
    <scope>NUCLEOTIDE SEQUENCE [LARGE SCALE GENOMIC DNA]</scope>
    <source>
        <strain evidence="10">cv. Shandingzi</strain>
        <tissue evidence="9">Leaves</tissue>
    </source>
</reference>